<gene>
    <name evidence="3" type="ORF">SGLAD_v1c07490</name>
</gene>
<accession>A0A4P7AJG8</accession>
<evidence type="ECO:0000256" key="1">
    <source>
        <dbReference type="SAM" id="MobiDB-lite"/>
    </source>
</evidence>
<dbReference type="AlphaFoldDB" id="A0A4P7AJG8"/>
<dbReference type="OrthoDB" id="400297at2"/>
<evidence type="ECO:0000256" key="2">
    <source>
        <dbReference type="SAM" id="Phobius"/>
    </source>
</evidence>
<evidence type="ECO:0000313" key="3">
    <source>
        <dbReference type="EMBL" id="QBQ07948.1"/>
    </source>
</evidence>
<feature type="transmembrane region" description="Helical" evidence="2">
    <location>
        <begin position="137"/>
        <end position="156"/>
    </location>
</feature>
<dbReference type="Proteomes" id="UP000294309">
    <property type="component" value="Chromosome"/>
</dbReference>
<proteinExistence type="predicted"/>
<sequence>MSKKNGVRQQLKDLSKKRKESFNDQVNDAINEIKSGGIEREIEYLDAKKLRWYDYLTLFFAYLIVLGISFLIGIYAFKDIVKTEYICTAISLMGFFIWLIMGYIRNRNTARYFNDARRRYDSTVTPEEGHNRRIAKIIFLFSILMLITCVVMLIVWNA</sequence>
<protein>
    <recommendedName>
        <fullName evidence="5">DUF3899 domain-containing protein</fullName>
    </recommendedName>
</protein>
<feature type="transmembrane region" description="Helical" evidence="2">
    <location>
        <begin position="55"/>
        <end position="77"/>
    </location>
</feature>
<keyword evidence="2" id="KW-0812">Transmembrane</keyword>
<organism evidence="3 4">
    <name type="scientific">Spiroplasma gladiatoris</name>
    <dbReference type="NCBI Taxonomy" id="2143"/>
    <lineage>
        <taxon>Bacteria</taxon>
        <taxon>Bacillati</taxon>
        <taxon>Mycoplasmatota</taxon>
        <taxon>Mollicutes</taxon>
        <taxon>Entomoplasmatales</taxon>
        <taxon>Spiroplasmataceae</taxon>
        <taxon>Spiroplasma</taxon>
    </lineage>
</organism>
<feature type="transmembrane region" description="Helical" evidence="2">
    <location>
        <begin position="83"/>
        <end position="104"/>
    </location>
</feature>
<feature type="region of interest" description="Disordered" evidence="1">
    <location>
        <begin position="1"/>
        <end position="20"/>
    </location>
</feature>
<keyword evidence="2" id="KW-0472">Membrane</keyword>
<evidence type="ECO:0008006" key="5">
    <source>
        <dbReference type="Google" id="ProtNLM"/>
    </source>
</evidence>
<evidence type="ECO:0000313" key="4">
    <source>
        <dbReference type="Proteomes" id="UP000294309"/>
    </source>
</evidence>
<keyword evidence="4" id="KW-1185">Reference proteome</keyword>
<reference evidence="3 4" key="1">
    <citation type="submission" date="2019-03" db="EMBL/GenBank/DDBJ databases">
        <title>Complete genome sequence of Spiroplasma gladiatoris TG-1 (DSM 22552).</title>
        <authorList>
            <person name="Lin Y.-C."/>
            <person name="Chou L."/>
            <person name="Kuo C.-H."/>
        </authorList>
    </citation>
    <scope>NUCLEOTIDE SEQUENCE [LARGE SCALE GENOMIC DNA]</scope>
    <source>
        <strain evidence="3 4">TG-1</strain>
    </source>
</reference>
<dbReference type="KEGG" id="sgq:SGLAD_v1c07490"/>
<name>A0A4P7AJG8_9MOLU</name>
<dbReference type="EMBL" id="CP038013">
    <property type="protein sequence ID" value="QBQ07948.1"/>
    <property type="molecule type" value="Genomic_DNA"/>
</dbReference>
<keyword evidence="2" id="KW-1133">Transmembrane helix</keyword>
<dbReference type="RefSeq" id="WP_134297749.1">
    <property type="nucleotide sequence ID" value="NZ_CP038013.1"/>
</dbReference>